<dbReference type="EMBL" id="FMWK01000012">
    <property type="protein sequence ID" value="SCZ80179.1"/>
    <property type="molecule type" value="Genomic_DNA"/>
</dbReference>
<sequence length="309" mass="34614">MNKTITTIIPFYNCGNVICGMLDSILAGTVLPNEILLINDGSTDNSVAVAESYANQYPFIKCITQEHSGVSTARNLGVKYATSNWISFLDADDYVENNFYECIINAVSDDSFAGSVCGYFTESNGMSTAYANPQAEIMDSDALLEAMFTNDNVRGFLVTRLFKTEIIKNISLNTNIHICEDLLFQTTLLTKYPDLKFACVNLPLYHYVQNNSSATTNLNLFNGAVFKYKPAFDEIRKLISKSYVDDNYNSILEYSMYCLLKEYKNGNKQVLPQIRGVQAELKTIQPTHSSKRRLAYIIAPIIFSHLSPS</sequence>
<dbReference type="CDD" id="cd00761">
    <property type="entry name" value="Glyco_tranf_GTA_type"/>
    <property type="match status" value="1"/>
</dbReference>
<dbReference type="Gene3D" id="3.90.550.10">
    <property type="entry name" value="Spore Coat Polysaccharide Biosynthesis Protein SpsA, Chain A"/>
    <property type="match status" value="1"/>
</dbReference>
<gene>
    <name evidence="4" type="ORF">SAMN02910350_02173</name>
</gene>
<accession>A0A1G5S3P6</accession>
<protein>
    <submittedName>
        <fullName evidence="4">Glycosyltransferase involved in cell wall bisynthesis</fullName>
    </submittedName>
</protein>
<organism evidence="4 5">
    <name type="scientific">Pseudobutyrivibrio xylanivorans</name>
    <dbReference type="NCBI Taxonomy" id="185007"/>
    <lineage>
        <taxon>Bacteria</taxon>
        <taxon>Bacillati</taxon>
        <taxon>Bacillota</taxon>
        <taxon>Clostridia</taxon>
        <taxon>Lachnospirales</taxon>
        <taxon>Lachnospiraceae</taxon>
        <taxon>Pseudobutyrivibrio</taxon>
    </lineage>
</organism>
<evidence type="ECO:0000259" key="3">
    <source>
        <dbReference type="Pfam" id="PF00535"/>
    </source>
</evidence>
<keyword evidence="1" id="KW-0328">Glycosyltransferase</keyword>
<dbReference type="Proteomes" id="UP000199428">
    <property type="component" value="Unassembled WGS sequence"/>
</dbReference>
<dbReference type="PANTHER" id="PTHR22916:SF51">
    <property type="entry name" value="GLYCOSYLTRANSFERASE EPSH-RELATED"/>
    <property type="match status" value="1"/>
</dbReference>
<dbReference type="Pfam" id="PF00535">
    <property type="entry name" value="Glycos_transf_2"/>
    <property type="match status" value="1"/>
</dbReference>
<evidence type="ECO:0000313" key="5">
    <source>
        <dbReference type="Proteomes" id="UP000199428"/>
    </source>
</evidence>
<evidence type="ECO:0000313" key="4">
    <source>
        <dbReference type="EMBL" id="SCZ80179.1"/>
    </source>
</evidence>
<dbReference type="RefSeq" id="WP_090163393.1">
    <property type="nucleotide sequence ID" value="NZ_FMWK01000012.1"/>
</dbReference>
<evidence type="ECO:0000256" key="1">
    <source>
        <dbReference type="ARBA" id="ARBA00022676"/>
    </source>
</evidence>
<keyword evidence="2 4" id="KW-0808">Transferase</keyword>
<dbReference type="GO" id="GO:0016757">
    <property type="term" value="F:glycosyltransferase activity"/>
    <property type="evidence" value="ECO:0007669"/>
    <property type="project" value="UniProtKB-KW"/>
</dbReference>
<dbReference type="SUPFAM" id="SSF53448">
    <property type="entry name" value="Nucleotide-diphospho-sugar transferases"/>
    <property type="match status" value="1"/>
</dbReference>
<dbReference type="InterPro" id="IPR001173">
    <property type="entry name" value="Glyco_trans_2-like"/>
</dbReference>
<name>A0A1G5S3P6_PSEXY</name>
<reference evidence="4 5" key="1">
    <citation type="submission" date="2016-10" db="EMBL/GenBank/DDBJ databases">
        <authorList>
            <person name="de Groot N.N."/>
        </authorList>
    </citation>
    <scope>NUCLEOTIDE SEQUENCE [LARGE SCALE GENOMIC DNA]</scope>
    <source>
        <strain evidence="4 5">DSM 10317</strain>
    </source>
</reference>
<proteinExistence type="predicted"/>
<dbReference type="PANTHER" id="PTHR22916">
    <property type="entry name" value="GLYCOSYLTRANSFERASE"/>
    <property type="match status" value="1"/>
</dbReference>
<dbReference type="AlphaFoldDB" id="A0A1G5S3P6"/>
<dbReference type="InterPro" id="IPR029044">
    <property type="entry name" value="Nucleotide-diphossugar_trans"/>
</dbReference>
<feature type="domain" description="Glycosyltransferase 2-like" evidence="3">
    <location>
        <begin position="7"/>
        <end position="130"/>
    </location>
</feature>
<evidence type="ECO:0000256" key="2">
    <source>
        <dbReference type="ARBA" id="ARBA00022679"/>
    </source>
</evidence>